<reference evidence="2 3" key="1">
    <citation type="submission" date="2018-12" db="EMBL/GenBank/DDBJ databases">
        <title>Deinococcus radiophilus ATCC 27603 genome sequencing and assembly.</title>
        <authorList>
            <person name="Maclea K.S."/>
            <person name="Maynard C.R."/>
        </authorList>
    </citation>
    <scope>NUCLEOTIDE SEQUENCE [LARGE SCALE GENOMIC DNA]</scope>
    <source>
        <strain evidence="2 3">ATCC 27603</strain>
    </source>
</reference>
<evidence type="ECO:0000256" key="1">
    <source>
        <dbReference type="SAM" id="MobiDB-lite"/>
    </source>
</evidence>
<accession>A0A3S0RDC6</accession>
<sequence length="82" mass="8501">MTDNKNALENLVDAAVSKVNEGADRARAAGHDAASTTGGTLDNAEDNLKEGADRARAEANNARANSSFDQAKEQISDALNGK</sequence>
<organism evidence="2 3">
    <name type="scientific">Deinococcus radiophilus</name>
    <dbReference type="NCBI Taxonomy" id="32062"/>
    <lineage>
        <taxon>Bacteria</taxon>
        <taxon>Thermotogati</taxon>
        <taxon>Deinococcota</taxon>
        <taxon>Deinococci</taxon>
        <taxon>Deinococcales</taxon>
        <taxon>Deinococcaceae</taxon>
        <taxon>Deinococcus</taxon>
    </lineage>
</organism>
<feature type="compositionally biased region" description="Basic and acidic residues" evidence="1">
    <location>
        <begin position="46"/>
        <end position="57"/>
    </location>
</feature>
<dbReference type="EMBL" id="RXPE01000025">
    <property type="protein sequence ID" value="RTR25556.1"/>
    <property type="molecule type" value="Genomic_DNA"/>
</dbReference>
<proteinExistence type="predicted"/>
<gene>
    <name evidence="2" type="ORF">EJ104_10505</name>
</gene>
<evidence type="ECO:0000313" key="3">
    <source>
        <dbReference type="Proteomes" id="UP000277766"/>
    </source>
</evidence>
<name>A0A3S0RDC6_9DEIO</name>
<comment type="caution">
    <text evidence="2">The sequence shown here is derived from an EMBL/GenBank/DDBJ whole genome shotgun (WGS) entry which is preliminary data.</text>
</comment>
<dbReference type="RefSeq" id="WP_126352724.1">
    <property type="nucleotide sequence ID" value="NZ_CP086380.1"/>
</dbReference>
<dbReference type="AlphaFoldDB" id="A0A3S0RDC6"/>
<feature type="region of interest" description="Disordered" evidence="1">
    <location>
        <begin position="22"/>
        <end position="82"/>
    </location>
</feature>
<evidence type="ECO:0000313" key="2">
    <source>
        <dbReference type="EMBL" id="RTR25556.1"/>
    </source>
</evidence>
<protein>
    <submittedName>
        <fullName evidence="2">Uncharacterized protein</fullName>
    </submittedName>
</protein>
<keyword evidence="3" id="KW-1185">Reference proteome</keyword>
<dbReference type="Proteomes" id="UP000277766">
    <property type="component" value="Unassembled WGS sequence"/>
</dbReference>